<reference evidence="8" key="1">
    <citation type="submission" date="2022-10" db="EMBL/GenBank/DDBJ databases">
        <title>Complete genome sequence of Schlegelella aquatica LMG 23380.</title>
        <authorList>
            <person name="Musilova J."/>
            <person name="Kourilova X."/>
            <person name="Bezdicek M."/>
            <person name="Hermankova K."/>
            <person name="Obruca S."/>
            <person name="Sedlar K."/>
        </authorList>
    </citation>
    <scope>NUCLEOTIDE SEQUENCE</scope>
    <source>
        <strain evidence="8">LMG 23380</strain>
    </source>
</reference>
<dbReference type="PANTHER" id="PTHR22726:SF1">
    <property type="entry name" value="METALLOENDOPEPTIDASE OMA1, MITOCHONDRIAL"/>
    <property type="match status" value="1"/>
</dbReference>
<dbReference type="Gene3D" id="3.30.2010.10">
    <property type="entry name" value="Metalloproteases ('zincins'), catalytic domain"/>
    <property type="match status" value="1"/>
</dbReference>
<evidence type="ECO:0000256" key="1">
    <source>
        <dbReference type="ARBA" id="ARBA00022670"/>
    </source>
</evidence>
<evidence type="ECO:0000256" key="3">
    <source>
        <dbReference type="ARBA" id="ARBA00022801"/>
    </source>
</evidence>
<dbReference type="InterPro" id="IPR051156">
    <property type="entry name" value="Mito/Outer_Membr_Metalloprot"/>
</dbReference>
<protein>
    <submittedName>
        <fullName evidence="8">M48 family metallopeptidase</fullName>
    </submittedName>
</protein>
<evidence type="ECO:0000256" key="6">
    <source>
        <dbReference type="RuleBase" id="RU003983"/>
    </source>
</evidence>
<gene>
    <name evidence="8" type="ORF">OMP39_00425</name>
</gene>
<evidence type="ECO:0000256" key="5">
    <source>
        <dbReference type="ARBA" id="ARBA00023049"/>
    </source>
</evidence>
<keyword evidence="3 6" id="KW-0378">Hydrolase</keyword>
<dbReference type="Proteomes" id="UP001163266">
    <property type="component" value="Chromosome"/>
</dbReference>
<evidence type="ECO:0000313" key="8">
    <source>
        <dbReference type="EMBL" id="UZD55098.1"/>
    </source>
</evidence>
<evidence type="ECO:0000313" key="9">
    <source>
        <dbReference type="Proteomes" id="UP001163266"/>
    </source>
</evidence>
<dbReference type="PANTHER" id="PTHR22726">
    <property type="entry name" value="METALLOENDOPEPTIDASE OMA1"/>
    <property type="match status" value="1"/>
</dbReference>
<name>A0ABY6MSY2_9BURK</name>
<dbReference type="Pfam" id="PF01435">
    <property type="entry name" value="Peptidase_M48"/>
    <property type="match status" value="1"/>
</dbReference>
<accession>A0ABY6MSY2</accession>
<keyword evidence="1 6" id="KW-0645">Protease</keyword>
<proteinExistence type="inferred from homology"/>
<organism evidence="8 9">
    <name type="scientific">Caldimonas aquatica</name>
    <dbReference type="NCBI Taxonomy" id="376175"/>
    <lineage>
        <taxon>Bacteria</taxon>
        <taxon>Pseudomonadati</taxon>
        <taxon>Pseudomonadota</taxon>
        <taxon>Betaproteobacteria</taxon>
        <taxon>Burkholderiales</taxon>
        <taxon>Sphaerotilaceae</taxon>
        <taxon>Caldimonas</taxon>
    </lineage>
</organism>
<sequence>MNAYVHHCPMCALLARIGHEPADAQAPAAPAAPGHDDDAPALPQRRLFTGALLAAGAAAALPAWSREGIDVGKESAFTKLVPAEQVEAAAQQQYAQMMAQARAQNALAPRDHPQVVRLHYVANRLIPLSYSWNARAREWRWEVNLIGSKQINAFCMPGGKIAFFTGILEKLQLNDDEVAQIMGHEVAHALREHARERMGKTAATRIGASLLSSLLGLGNTGDALLNMGGQLLTLKFSREDESEADLVGMDLAARAGYQPQAGVSLWQKMIKVTGSGGPEFLSTHPAGETRIRELETHLARVMPLYERAPKPERRFDRG</sequence>
<dbReference type="InterPro" id="IPR001915">
    <property type="entry name" value="Peptidase_M48"/>
</dbReference>
<keyword evidence="2" id="KW-0479">Metal-binding</keyword>
<keyword evidence="4 6" id="KW-0862">Zinc</keyword>
<keyword evidence="5 6" id="KW-0482">Metalloprotease</keyword>
<evidence type="ECO:0000256" key="4">
    <source>
        <dbReference type="ARBA" id="ARBA00022833"/>
    </source>
</evidence>
<dbReference type="CDD" id="cd07331">
    <property type="entry name" value="M48C_Oma1_like"/>
    <property type="match status" value="1"/>
</dbReference>
<feature type="domain" description="Peptidase M48" evidence="7">
    <location>
        <begin position="119"/>
        <end position="296"/>
    </location>
</feature>
<comment type="cofactor">
    <cofactor evidence="6">
        <name>Zn(2+)</name>
        <dbReference type="ChEBI" id="CHEBI:29105"/>
    </cofactor>
    <text evidence="6">Binds 1 zinc ion per subunit.</text>
</comment>
<dbReference type="EMBL" id="CP110257">
    <property type="protein sequence ID" value="UZD55098.1"/>
    <property type="molecule type" value="Genomic_DNA"/>
</dbReference>
<evidence type="ECO:0000256" key="2">
    <source>
        <dbReference type="ARBA" id="ARBA00022723"/>
    </source>
</evidence>
<keyword evidence="9" id="KW-1185">Reference proteome</keyword>
<comment type="similarity">
    <text evidence="6">Belongs to the peptidase M48 family.</text>
</comment>
<dbReference type="RefSeq" id="WP_264892856.1">
    <property type="nucleotide sequence ID" value="NZ_CP110257.1"/>
</dbReference>
<evidence type="ECO:0000259" key="7">
    <source>
        <dbReference type="Pfam" id="PF01435"/>
    </source>
</evidence>